<organism evidence="2 3">
    <name type="scientific">Cellulophaga geojensis KL-A</name>
    <dbReference type="NCBI Taxonomy" id="1328323"/>
    <lineage>
        <taxon>Bacteria</taxon>
        <taxon>Pseudomonadati</taxon>
        <taxon>Bacteroidota</taxon>
        <taxon>Flavobacteriia</taxon>
        <taxon>Flavobacteriales</taxon>
        <taxon>Flavobacteriaceae</taxon>
        <taxon>Cellulophaga</taxon>
    </lineage>
</organism>
<evidence type="ECO:0000313" key="3">
    <source>
        <dbReference type="Proteomes" id="UP000019275"/>
    </source>
</evidence>
<gene>
    <name evidence="2" type="ORF">KLA_04002</name>
</gene>
<protein>
    <recommendedName>
        <fullName evidence="4">Outermembrane protein</fullName>
    </recommendedName>
</protein>
<evidence type="ECO:0000256" key="1">
    <source>
        <dbReference type="SAM" id="SignalP"/>
    </source>
</evidence>
<keyword evidence="3" id="KW-1185">Reference proteome</keyword>
<feature type="signal peptide" evidence="1">
    <location>
        <begin position="1"/>
        <end position="19"/>
    </location>
</feature>
<accession>A0ABN0RRA8</accession>
<keyword evidence="1" id="KW-0732">Signal</keyword>
<comment type="caution">
    <text evidence="2">The sequence shown here is derived from an EMBL/GenBank/DDBJ whole genome shotgun (WGS) entry which is preliminary data.</text>
</comment>
<sequence length="284" mass="32235">MRIFYILFFILSAAASAYGQENLTLSTDSKKGKLYFYWGWNTAQYSSSDIEFKGEDHNFVLKNVKSHDHDLRWKVSEHLNPGRLTIPQFNFRVGYFLNDHWDISIGTDHMKYVVNDLQTVKISGYIEGTGTVYDGVYDNDDIVIDQESFLEFEHTDGLNYVNVGLRRNDKLASLTSFADLNLLVGVNAGVLIPKTNSDLLNKGKNDEFHLAGYGVGATGGLNLTLFKVFFIQTELKSGYINLPSIITTPLDTDRGKQDFLFSQWNVVFGGYINLNKKHKAKNKR</sequence>
<reference evidence="2 3" key="1">
    <citation type="journal article" date="2014" name="Genome Announc.">
        <title>Draft Genome Sequence of the Carrageenan-Degrading Bacterium Cellulophaga sp. Strain KL-A, Isolated from Decaying Marine Algae.</title>
        <authorList>
            <person name="Shan D."/>
            <person name="Ying J."/>
            <person name="Li X."/>
            <person name="Gao Z."/>
            <person name="Wei G."/>
            <person name="Shao Z."/>
        </authorList>
    </citation>
    <scope>NUCLEOTIDE SEQUENCE [LARGE SCALE GENOMIC DNA]</scope>
    <source>
        <strain evidence="2 3">KL-A</strain>
    </source>
</reference>
<evidence type="ECO:0000313" key="2">
    <source>
        <dbReference type="EMBL" id="EWH14498.1"/>
    </source>
</evidence>
<name>A0ABN0RRA8_9FLAO</name>
<dbReference type="EMBL" id="ARZX01000003">
    <property type="protein sequence ID" value="EWH14498.1"/>
    <property type="molecule type" value="Genomic_DNA"/>
</dbReference>
<proteinExistence type="predicted"/>
<feature type="chain" id="PRO_5046608246" description="Outermembrane protein" evidence="1">
    <location>
        <begin position="20"/>
        <end position="284"/>
    </location>
</feature>
<dbReference type="RefSeq" id="WP_034644146.1">
    <property type="nucleotide sequence ID" value="NZ_ARZX01000003.1"/>
</dbReference>
<dbReference type="Proteomes" id="UP000019275">
    <property type="component" value="Unassembled WGS sequence"/>
</dbReference>
<evidence type="ECO:0008006" key="4">
    <source>
        <dbReference type="Google" id="ProtNLM"/>
    </source>
</evidence>